<protein>
    <submittedName>
        <fullName evidence="8">Esterase</fullName>
    </submittedName>
</protein>
<evidence type="ECO:0000256" key="5">
    <source>
        <dbReference type="SAM" id="SignalP"/>
    </source>
</evidence>
<sequence>MNFFKDVFLSLLCLLGSNALPYDNEYGPDYGNEWIMFIDDKGMNHTMDFSTLPTDDRGIMFGDAYFYLYTRQNNESEILNIPDDDSPIISKNFNSSNELKVIAHGWYSGSNAEWVQNFKDIILRTEDANVIIVDWSELADNPIYPWSACSTRYVGKRTAKLLDKFSQANQLNYVHLIGHSLGAHVMGYTGMFTNVTVDRITGLDPARPLFEIPRIGPNFRLDKSDAKFVDIIHTCGGIYGYKRSHGHADFYPNDGKPKQPGCEGVQQVIEACSHGRSTKYYAESINSKASFIAYPCDSWPKFNRGECRENCTLMGYGASSSRFGDFYLHTNKEPPYAIEESKTCV</sequence>
<dbReference type="InterPro" id="IPR029058">
    <property type="entry name" value="AB_hydrolase_fold"/>
</dbReference>
<evidence type="ECO:0000256" key="2">
    <source>
        <dbReference type="ARBA" id="ARBA00010701"/>
    </source>
</evidence>
<feature type="signal peptide" evidence="5">
    <location>
        <begin position="1"/>
        <end position="19"/>
    </location>
</feature>
<dbReference type="GO" id="GO:0005615">
    <property type="term" value="C:extracellular space"/>
    <property type="evidence" value="ECO:0007669"/>
    <property type="project" value="TreeGrafter"/>
</dbReference>
<evidence type="ECO:0000259" key="6">
    <source>
        <dbReference type="Pfam" id="PF00151"/>
    </source>
</evidence>
<name>A0A921Z855_MANSE</name>
<dbReference type="Pfam" id="PF00151">
    <property type="entry name" value="Lipase"/>
    <property type="match status" value="1"/>
</dbReference>
<dbReference type="EMBL" id="JH668436">
    <property type="protein sequence ID" value="KAG6453103.1"/>
    <property type="molecule type" value="Genomic_DNA"/>
</dbReference>
<dbReference type="GO" id="GO:0016042">
    <property type="term" value="P:lipid catabolic process"/>
    <property type="evidence" value="ECO:0007669"/>
    <property type="project" value="TreeGrafter"/>
</dbReference>
<proteinExistence type="evidence at transcript level"/>
<feature type="domain" description="Lipase" evidence="6">
    <location>
        <begin position="55"/>
        <end position="336"/>
    </location>
</feature>
<organism evidence="7 9">
    <name type="scientific">Manduca sexta</name>
    <name type="common">Tobacco hawkmoth</name>
    <name type="synonym">Tobacco hornworm</name>
    <dbReference type="NCBI Taxonomy" id="7130"/>
    <lineage>
        <taxon>Eukaryota</taxon>
        <taxon>Metazoa</taxon>
        <taxon>Ecdysozoa</taxon>
        <taxon>Arthropoda</taxon>
        <taxon>Hexapoda</taxon>
        <taxon>Insecta</taxon>
        <taxon>Pterygota</taxon>
        <taxon>Neoptera</taxon>
        <taxon>Endopterygota</taxon>
        <taxon>Lepidoptera</taxon>
        <taxon>Glossata</taxon>
        <taxon>Ditrysia</taxon>
        <taxon>Bombycoidea</taxon>
        <taxon>Sphingidae</taxon>
        <taxon>Sphinginae</taxon>
        <taxon>Sphingini</taxon>
        <taxon>Manduca</taxon>
    </lineage>
</organism>
<dbReference type="AlphaFoldDB" id="A0A921Z855"/>
<evidence type="ECO:0000256" key="4">
    <source>
        <dbReference type="RuleBase" id="RU004262"/>
    </source>
</evidence>
<dbReference type="InterPro" id="IPR013818">
    <property type="entry name" value="Lipase"/>
</dbReference>
<evidence type="ECO:0000256" key="3">
    <source>
        <dbReference type="ARBA" id="ARBA00022525"/>
    </source>
</evidence>
<dbReference type="PANTHER" id="PTHR11610">
    <property type="entry name" value="LIPASE"/>
    <property type="match status" value="1"/>
</dbReference>
<keyword evidence="9" id="KW-1185">Reference proteome</keyword>
<keyword evidence="5" id="KW-0732">Signal</keyword>
<reference evidence="7" key="2">
    <citation type="submission" date="2020-12" db="EMBL/GenBank/DDBJ databases">
        <authorList>
            <person name="Kanost M."/>
        </authorList>
    </citation>
    <scope>NUCLEOTIDE SEQUENCE</scope>
</reference>
<dbReference type="OrthoDB" id="199913at2759"/>
<dbReference type="InterPro" id="IPR000734">
    <property type="entry name" value="TAG_lipase"/>
</dbReference>
<keyword evidence="3" id="KW-0964">Secreted</keyword>
<comment type="subcellular location">
    <subcellularLocation>
        <location evidence="1">Secreted</location>
    </subcellularLocation>
</comment>
<dbReference type="InterPro" id="IPR033906">
    <property type="entry name" value="Lipase_N"/>
</dbReference>
<dbReference type="CDD" id="cd00707">
    <property type="entry name" value="Pancreat_lipase_like"/>
    <property type="match status" value="1"/>
</dbReference>
<dbReference type="SUPFAM" id="SSF53474">
    <property type="entry name" value="alpha/beta-Hydrolases"/>
    <property type="match status" value="1"/>
</dbReference>
<dbReference type="EMBL" id="ON929119">
    <property type="protein sequence ID" value="UXP71901.1"/>
    <property type="molecule type" value="mRNA"/>
</dbReference>
<dbReference type="Gene3D" id="3.40.50.1820">
    <property type="entry name" value="alpha/beta hydrolase"/>
    <property type="match status" value="1"/>
</dbReference>
<dbReference type="Proteomes" id="UP000791440">
    <property type="component" value="Unassembled WGS sequence"/>
</dbReference>
<evidence type="ECO:0000313" key="8">
    <source>
        <dbReference type="EMBL" id="UXP71901.1"/>
    </source>
</evidence>
<evidence type="ECO:0000313" key="9">
    <source>
        <dbReference type="Proteomes" id="UP000791440"/>
    </source>
</evidence>
<reference evidence="8" key="3">
    <citation type="journal article" date="2022" name="Insect Sci.">
        <title>Genome-wide identification, classification, and expression profiling of serine esterases and other esterase-related proteins in the tobacco hornworm, Manduca sexta.</title>
        <authorList>
            <person name="Miao Z."/>
            <person name="Xiong C."/>
            <person name="Cao X."/>
            <person name="Shan T."/>
            <person name="Jin Q."/>
            <person name="Jiang H."/>
        </authorList>
    </citation>
    <scope>NUCLEOTIDE SEQUENCE</scope>
    <source>
        <strain evidence="8">NL27</strain>
    </source>
</reference>
<reference evidence="7" key="1">
    <citation type="journal article" date="2016" name="Insect Biochem. Mol. Biol.">
        <title>Multifaceted biological insights from a draft genome sequence of the tobacco hornworm moth, Manduca sexta.</title>
        <authorList>
            <person name="Kanost M.R."/>
            <person name="Arrese E.L."/>
            <person name="Cao X."/>
            <person name="Chen Y.R."/>
            <person name="Chellapilla S."/>
            <person name="Goldsmith M.R."/>
            <person name="Grosse-Wilde E."/>
            <person name="Heckel D.G."/>
            <person name="Herndon N."/>
            <person name="Jiang H."/>
            <person name="Papanicolaou A."/>
            <person name="Qu J."/>
            <person name="Soulages J.L."/>
            <person name="Vogel H."/>
            <person name="Walters J."/>
            <person name="Waterhouse R.M."/>
            <person name="Ahn S.J."/>
            <person name="Almeida F.C."/>
            <person name="An C."/>
            <person name="Aqrawi P."/>
            <person name="Bretschneider A."/>
            <person name="Bryant W.B."/>
            <person name="Bucks S."/>
            <person name="Chao H."/>
            <person name="Chevignon G."/>
            <person name="Christen J.M."/>
            <person name="Clarke D.F."/>
            <person name="Dittmer N.T."/>
            <person name="Ferguson L.C.F."/>
            <person name="Garavelou S."/>
            <person name="Gordon K.H.J."/>
            <person name="Gunaratna R.T."/>
            <person name="Han Y."/>
            <person name="Hauser F."/>
            <person name="He Y."/>
            <person name="Heidel-Fischer H."/>
            <person name="Hirsh A."/>
            <person name="Hu Y."/>
            <person name="Jiang H."/>
            <person name="Kalra D."/>
            <person name="Klinner C."/>
            <person name="Konig C."/>
            <person name="Kovar C."/>
            <person name="Kroll A.R."/>
            <person name="Kuwar S.S."/>
            <person name="Lee S.L."/>
            <person name="Lehman R."/>
            <person name="Li K."/>
            <person name="Li Z."/>
            <person name="Liang H."/>
            <person name="Lovelace S."/>
            <person name="Lu Z."/>
            <person name="Mansfield J.H."/>
            <person name="McCulloch K.J."/>
            <person name="Mathew T."/>
            <person name="Morton B."/>
            <person name="Muzny D.M."/>
            <person name="Neunemann D."/>
            <person name="Ongeri F."/>
            <person name="Pauchet Y."/>
            <person name="Pu L.L."/>
            <person name="Pyrousis I."/>
            <person name="Rao X.J."/>
            <person name="Redding A."/>
            <person name="Roesel C."/>
            <person name="Sanchez-Gracia A."/>
            <person name="Schaack S."/>
            <person name="Shukla A."/>
            <person name="Tetreau G."/>
            <person name="Wang Y."/>
            <person name="Xiong G.H."/>
            <person name="Traut W."/>
            <person name="Walsh T.K."/>
            <person name="Worley K.C."/>
            <person name="Wu D."/>
            <person name="Wu W."/>
            <person name="Wu Y.Q."/>
            <person name="Zhang X."/>
            <person name="Zou Z."/>
            <person name="Zucker H."/>
            <person name="Briscoe A.D."/>
            <person name="Burmester T."/>
            <person name="Clem R.J."/>
            <person name="Feyereisen R."/>
            <person name="Grimmelikhuijzen C.J.P."/>
            <person name="Hamodrakas S.J."/>
            <person name="Hansson B.S."/>
            <person name="Huguet E."/>
            <person name="Jermiin L.S."/>
            <person name="Lan Q."/>
            <person name="Lehman H.K."/>
            <person name="Lorenzen M."/>
            <person name="Merzendorfer H."/>
            <person name="Michalopoulos I."/>
            <person name="Morton D.B."/>
            <person name="Muthukrishnan S."/>
            <person name="Oakeshott J.G."/>
            <person name="Palmer W."/>
            <person name="Park Y."/>
            <person name="Passarelli A.L."/>
            <person name="Rozas J."/>
            <person name="Schwartz L.M."/>
            <person name="Smith W."/>
            <person name="Southgate A."/>
            <person name="Vilcinskas A."/>
            <person name="Vogt R."/>
            <person name="Wang P."/>
            <person name="Werren J."/>
            <person name="Yu X.Q."/>
            <person name="Zhou J.J."/>
            <person name="Brown S.J."/>
            <person name="Scherer S.E."/>
            <person name="Richards S."/>
            <person name="Blissard G.W."/>
        </authorList>
    </citation>
    <scope>NUCLEOTIDE SEQUENCE</scope>
</reference>
<evidence type="ECO:0000313" key="7">
    <source>
        <dbReference type="EMBL" id="KAG6453103.1"/>
    </source>
</evidence>
<evidence type="ECO:0000256" key="1">
    <source>
        <dbReference type="ARBA" id="ARBA00004613"/>
    </source>
</evidence>
<dbReference type="PRINTS" id="PR00821">
    <property type="entry name" value="TAGLIPASE"/>
</dbReference>
<dbReference type="GO" id="GO:0016298">
    <property type="term" value="F:lipase activity"/>
    <property type="evidence" value="ECO:0007669"/>
    <property type="project" value="InterPro"/>
</dbReference>
<gene>
    <name evidence="7" type="ORF">O3G_MSEX007956</name>
</gene>
<feature type="chain" id="PRO_5038324469" evidence="5">
    <location>
        <begin position="20"/>
        <end position="345"/>
    </location>
</feature>
<comment type="similarity">
    <text evidence="2 4">Belongs to the AB hydrolase superfamily. Lipase family.</text>
</comment>
<accession>A0A921Z855</accession>